<gene>
    <name evidence="7" type="ORF">A2290_08840</name>
</gene>
<dbReference type="GO" id="GO:0016758">
    <property type="term" value="F:hexosyltransferase activity"/>
    <property type="evidence" value="ECO:0007669"/>
    <property type="project" value="InterPro"/>
</dbReference>
<proteinExistence type="inferred from homology"/>
<evidence type="ECO:0000259" key="5">
    <source>
        <dbReference type="Pfam" id="PF04101"/>
    </source>
</evidence>
<evidence type="ECO:0000259" key="6">
    <source>
        <dbReference type="Pfam" id="PF06925"/>
    </source>
</evidence>
<dbReference type="AlphaFoldDB" id="A0A1F4S432"/>
<comment type="similarity">
    <text evidence="2">Belongs to the glycosyltransferase 28 family.</text>
</comment>
<evidence type="ECO:0008006" key="9">
    <source>
        <dbReference type="Google" id="ProtNLM"/>
    </source>
</evidence>
<keyword evidence="4" id="KW-0808">Transferase</keyword>
<dbReference type="InterPro" id="IPR009695">
    <property type="entry name" value="Diacylglyc_glucosyltr_N"/>
</dbReference>
<dbReference type="SUPFAM" id="SSF53756">
    <property type="entry name" value="UDP-Glycosyltransferase/glycogen phosphorylase"/>
    <property type="match status" value="1"/>
</dbReference>
<comment type="subcellular location">
    <subcellularLocation>
        <location evidence="1">Membrane</location>
    </subcellularLocation>
</comment>
<dbReference type="EMBL" id="MEUA01000024">
    <property type="protein sequence ID" value="OGC15159.1"/>
    <property type="molecule type" value="Genomic_DNA"/>
</dbReference>
<dbReference type="InterPro" id="IPR007235">
    <property type="entry name" value="Glyco_trans_28_C"/>
</dbReference>
<comment type="caution">
    <text evidence="7">The sequence shown here is derived from an EMBL/GenBank/DDBJ whole genome shotgun (WGS) entry which is preliminary data.</text>
</comment>
<dbReference type="GO" id="GO:0009247">
    <property type="term" value="P:glycolipid biosynthetic process"/>
    <property type="evidence" value="ECO:0007669"/>
    <property type="project" value="InterPro"/>
</dbReference>
<name>A0A1F4S432_UNCSA</name>
<dbReference type="Gene3D" id="3.40.50.2000">
    <property type="entry name" value="Glycogen Phosphorylase B"/>
    <property type="match status" value="1"/>
</dbReference>
<dbReference type="GO" id="GO:0016020">
    <property type="term" value="C:membrane"/>
    <property type="evidence" value="ECO:0007669"/>
    <property type="project" value="UniProtKB-SubCell"/>
</dbReference>
<accession>A0A1F4S432</accession>
<dbReference type="PANTHER" id="PTHR43025">
    <property type="entry name" value="MONOGALACTOSYLDIACYLGLYCEROL SYNTHASE"/>
    <property type="match status" value="1"/>
</dbReference>
<protein>
    <recommendedName>
        <fullName evidence="9">Galactosyldiacylglycerol synthase</fullName>
    </recommendedName>
</protein>
<feature type="domain" description="Diacylglycerol glucosyltransferase N-terminal" evidence="6">
    <location>
        <begin position="16"/>
        <end position="182"/>
    </location>
</feature>
<sequence length="372" mass="41840">MKKKILYLFSDTGGGHRAGAKSLINAIEELYPGKYSQEMVDVFAECSGFLNIFAKMYSPVINYTPQLWGALYYFLNNKKRLEQLEKIAKPLILKELTKLIKEKKPNVIVSVHPLVNHLTVQALKELNKKIPFIVMVMDPVTIHRAWVTPDPDLYIFATKEAKEFAIEYGLPSYKGKVIGLPVDPKFTKNQQNKKILREKEGLDPNLFTILIMGGGEGAGGIHKIVQAINYSKIKGQLIVIAGRNKKLKEKLEKETSKTRIPTKIYGFTDHVPKIMAQSDIIITKGGPGAIAEAIAISIPMIITSWLPGQEEGNIQFVKENNLGYIQKDPEKIVKTIKELQIPSSYTKIVNNIKRRKNKNAVFDIAANIAHYL</sequence>
<evidence type="ECO:0000313" key="8">
    <source>
        <dbReference type="Proteomes" id="UP000177905"/>
    </source>
</evidence>
<evidence type="ECO:0000256" key="3">
    <source>
        <dbReference type="ARBA" id="ARBA00022676"/>
    </source>
</evidence>
<feature type="domain" description="Glycosyl transferase family 28 C-terminal" evidence="5">
    <location>
        <begin position="208"/>
        <end position="345"/>
    </location>
</feature>
<keyword evidence="3" id="KW-0328">Glycosyltransferase</keyword>
<evidence type="ECO:0000256" key="2">
    <source>
        <dbReference type="ARBA" id="ARBA00006962"/>
    </source>
</evidence>
<evidence type="ECO:0000256" key="1">
    <source>
        <dbReference type="ARBA" id="ARBA00004370"/>
    </source>
</evidence>
<dbReference type="InterPro" id="IPR050519">
    <property type="entry name" value="Glycosyltransf_28_UgtP"/>
</dbReference>
<dbReference type="Proteomes" id="UP000177905">
    <property type="component" value="Unassembled WGS sequence"/>
</dbReference>
<dbReference type="Pfam" id="PF04101">
    <property type="entry name" value="Glyco_tran_28_C"/>
    <property type="match status" value="1"/>
</dbReference>
<evidence type="ECO:0000313" key="7">
    <source>
        <dbReference type="EMBL" id="OGC15159.1"/>
    </source>
</evidence>
<dbReference type="PANTHER" id="PTHR43025:SF3">
    <property type="entry name" value="MONOGALACTOSYLDIACYLGLYCEROL SYNTHASE 1, CHLOROPLASTIC"/>
    <property type="match status" value="1"/>
</dbReference>
<reference evidence="7 8" key="1">
    <citation type="journal article" date="2016" name="Nat. Commun.">
        <title>Thousands of microbial genomes shed light on interconnected biogeochemical processes in an aquifer system.</title>
        <authorList>
            <person name="Anantharaman K."/>
            <person name="Brown C.T."/>
            <person name="Hug L.A."/>
            <person name="Sharon I."/>
            <person name="Castelle C.J."/>
            <person name="Probst A.J."/>
            <person name="Thomas B.C."/>
            <person name="Singh A."/>
            <person name="Wilkins M.J."/>
            <person name="Karaoz U."/>
            <person name="Brodie E.L."/>
            <person name="Williams K.H."/>
            <person name="Hubbard S.S."/>
            <person name="Banfield J.F."/>
        </authorList>
    </citation>
    <scope>NUCLEOTIDE SEQUENCE [LARGE SCALE GENOMIC DNA]</scope>
</reference>
<organism evidence="7 8">
    <name type="scientific">candidate division WOR-1 bacterium RIFOXYB2_FULL_36_35</name>
    <dbReference type="NCBI Taxonomy" id="1802578"/>
    <lineage>
        <taxon>Bacteria</taxon>
        <taxon>Bacillati</taxon>
        <taxon>Saganbacteria</taxon>
    </lineage>
</organism>
<dbReference type="Pfam" id="PF06925">
    <property type="entry name" value="MGDG_synth"/>
    <property type="match status" value="1"/>
</dbReference>
<evidence type="ECO:0000256" key="4">
    <source>
        <dbReference type="ARBA" id="ARBA00022679"/>
    </source>
</evidence>